<dbReference type="GO" id="GO:0006094">
    <property type="term" value="P:gluconeogenesis"/>
    <property type="evidence" value="ECO:0007669"/>
    <property type="project" value="TreeGrafter"/>
</dbReference>
<comment type="catalytic activity">
    <reaction evidence="1 8">
        <text>(2R)-3-phosphoglycerate + ATP = (2R)-3-phospho-glyceroyl phosphate + ADP</text>
        <dbReference type="Rhea" id="RHEA:14801"/>
        <dbReference type="ChEBI" id="CHEBI:30616"/>
        <dbReference type="ChEBI" id="CHEBI:57604"/>
        <dbReference type="ChEBI" id="CHEBI:58272"/>
        <dbReference type="ChEBI" id="CHEBI:456216"/>
        <dbReference type="EC" id="2.7.2.3"/>
    </reaction>
</comment>
<evidence type="ECO:0000313" key="9">
    <source>
        <dbReference type="EMBL" id="MCA9389797.1"/>
    </source>
</evidence>
<dbReference type="EC" id="2.7.2.3" evidence="2 8"/>
<name>A0A955LGD9_UNCKA</name>
<comment type="similarity">
    <text evidence="8">Belongs to the phosphoglycerate kinase family.</text>
</comment>
<dbReference type="Proteomes" id="UP000701698">
    <property type="component" value="Unassembled WGS sequence"/>
</dbReference>
<feature type="binding site" evidence="7">
    <location>
        <position position="198"/>
    </location>
    <ligand>
        <name>ATP</name>
        <dbReference type="ChEBI" id="CHEBI:30616"/>
    </ligand>
</feature>
<evidence type="ECO:0000256" key="5">
    <source>
        <dbReference type="ARBA" id="ARBA00022777"/>
    </source>
</evidence>
<protein>
    <recommendedName>
        <fullName evidence="2 8">Phosphoglycerate kinase</fullName>
        <ecNumber evidence="2 8">2.7.2.3</ecNumber>
    </recommendedName>
</protein>
<proteinExistence type="inferred from homology"/>
<comment type="caution">
    <text evidence="9">The sequence shown here is derived from an EMBL/GenBank/DDBJ whole genome shotgun (WGS) entry which is preliminary data.</text>
</comment>
<dbReference type="AlphaFoldDB" id="A0A955LGD9"/>
<reference evidence="9" key="1">
    <citation type="submission" date="2020-04" db="EMBL/GenBank/DDBJ databases">
        <authorList>
            <person name="Zhang T."/>
        </authorList>
    </citation>
    <scope>NUCLEOTIDE SEQUENCE</scope>
    <source>
        <strain evidence="9">HKST-UBA01</strain>
    </source>
</reference>
<dbReference type="InterPro" id="IPR001576">
    <property type="entry name" value="Phosphoglycerate_kinase"/>
</dbReference>
<evidence type="ECO:0000256" key="4">
    <source>
        <dbReference type="ARBA" id="ARBA00022741"/>
    </source>
</evidence>
<gene>
    <name evidence="9" type="ORF">KC571_00145</name>
</gene>
<feature type="binding site" evidence="7">
    <location>
        <position position="270"/>
    </location>
    <ligand>
        <name>ATP</name>
        <dbReference type="ChEBI" id="CHEBI:30616"/>
    </ligand>
</feature>
<evidence type="ECO:0000256" key="6">
    <source>
        <dbReference type="ARBA" id="ARBA00022840"/>
    </source>
</evidence>
<dbReference type="GO" id="GO:0005829">
    <property type="term" value="C:cytosol"/>
    <property type="evidence" value="ECO:0007669"/>
    <property type="project" value="TreeGrafter"/>
</dbReference>
<dbReference type="Gene3D" id="3.40.50.1260">
    <property type="entry name" value="Phosphoglycerate kinase, N-terminal domain"/>
    <property type="match status" value="3"/>
</dbReference>
<dbReference type="PRINTS" id="PR00477">
    <property type="entry name" value="PHGLYCKINASE"/>
</dbReference>
<dbReference type="GO" id="GO:0043531">
    <property type="term" value="F:ADP binding"/>
    <property type="evidence" value="ECO:0007669"/>
    <property type="project" value="TreeGrafter"/>
</dbReference>
<keyword evidence="6 7" id="KW-0067">ATP-binding</keyword>
<dbReference type="SUPFAM" id="SSF53748">
    <property type="entry name" value="Phosphoglycerate kinase"/>
    <property type="match status" value="1"/>
</dbReference>
<accession>A0A955LGD9</accession>
<evidence type="ECO:0000256" key="3">
    <source>
        <dbReference type="ARBA" id="ARBA00022679"/>
    </source>
</evidence>
<evidence type="ECO:0000256" key="7">
    <source>
        <dbReference type="PIRSR" id="PIRSR000724-2"/>
    </source>
</evidence>
<dbReference type="InterPro" id="IPR015824">
    <property type="entry name" value="Phosphoglycerate_kinase_N"/>
</dbReference>
<dbReference type="GO" id="GO:0004618">
    <property type="term" value="F:phosphoglycerate kinase activity"/>
    <property type="evidence" value="ECO:0007669"/>
    <property type="project" value="UniProtKB-EC"/>
</dbReference>
<dbReference type="EMBL" id="JAGQKX010000002">
    <property type="protein sequence ID" value="MCA9389797.1"/>
    <property type="molecule type" value="Genomic_DNA"/>
</dbReference>
<keyword evidence="3 8" id="KW-0808">Transferase</keyword>
<dbReference type="GO" id="GO:0005524">
    <property type="term" value="F:ATP binding"/>
    <property type="evidence" value="ECO:0007669"/>
    <property type="project" value="UniProtKB-KW"/>
</dbReference>
<dbReference type="GO" id="GO:0006096">
    <property type="term" value="P:glycolytic process"/>
    <property type="evidence" value="ECO:0007669"/>
    <property type="project" value="InterPro"/>
</dbReference>
<organism evidence="9 10">
    <name type="scientific">candidate division WWE3 bacterium</name>
    <dbReference type="NCBI Taxonomy" id="2053526"/>
    <lineage>
        <taxon>Bacteria</taxon>
        <taxon>Katanobacteria</taxon>
    </lineage>
</organism>
<feature type="binding site" evidence="7">
    <location>
        <begin position="296"/>
        <end position="299"/>
    </location>
    <ligand>
        <name>ATP</name>
        <dbReference type="ChEBI" id="CHEBI:30616"/>
    </ligand>
</feature>
<dbReference type="Pfam" id="PF00162">
    <property type="entry name" value="PGK"/>
    <property type="match status" value="2"/>
</dbReference>
<evidence type="ECO:0000256" key="8">
    <source>
        <dbReference type="RuleBase" id="RU000532"/>
    </source>
</evidence>
<dbReference type="PANTHER" id="PTHR11406">
    <property type="entry name" value="PHOSPHOGLYCERATE KINASE"/>
    <property type="match status" value="1"/>
</dbReference>
<reference evidence="9" key="2">
    <citation type="journal article" date="2021" name="Microbiome">
        <title>Successional dynamics and alternative stable states in a saline activated sludge microbial community over 9 years.</title>
        <authorList>
            <person name="Wang Y."/>
            <person name="Ye J."/>
            <person name="Ju F."/>
            <person name="Liu L."/>
            <person name="Boyd J.A."/>
            <person name="Deng Y."/>
            <person name="Parks D.H."/>
            <person name="Jiang X."/>
            <person name="Yin X."/>
            <person name="Woodcroft B.J."/>
            <person name="Tyson G.W."/>
            <person name="Hugenholtz P."/>
            <person name="Polz M.F."/>
            <person name="Zhang T."/>
        </authorList>
    </citation>
    <scope>NUCLEOTIDE SEQUENCE</scope>
    <source>
        <strain evidence="9">HKST-UBA01</strain>
    </source>
</reference>
<keyword evidence="5 8" id="KW-0418">Kinase</keyword>
<evidence type="ECO:0000313" key="10">
    <source>
        <dbReference type="Proteomes" id="UP000701698"/>
    </source>
</evidence>
<dbReference type="InterPro" id="IPR036043">
    <property type="entry name" value="Phosphoglycerate_kinase_sf"/>
</dbReference>
<evidence type="ECO:0000256" key="2">
    <source>
        <dbReference type="ARBA" id="ARBA00013061"/>
    </source>
</evidence>
<sequence>MKTFADISVSGKKILVRCDLDVAMEDGAVREDFRLKAMIPTIETLTNEGAKVIILGHLGRPEKMGDPEFTLEPVIKRLAELLQKEITFVADWFTNPEAVNTASDNSPIIALENLRYDPREEDDDHEFSKILAQFGEIYVNEAFATAHRAHASTVGITAYLPSYLGLRHAQEIEVLLGVRENPSRPLVMIMGGGKAETKIPLVSGMSKYADTILVGGKLMFAKELEGIKGVRFPVDANRIDDIGPKTVEHFKKYIDGANMIVWNGPVGKYEDEAFRYGTQAVAEIVAQSTAQKIIGGGDTVAALDLFGMLDKMDFVSTGGGAMLELLAYGTLPVHQAIAENQSD</sequence>
<keyword evidence="4" id="KW-0547">Nucleotide-binding</keyword>
<dbReference type="PIRSF" id="PIRSF000724">
    <property type="entry name" value="Pgk"/>
    <property type="match status" value="1"/>
</dbReference>
<evidence type="ECO:0000256" key="1">
    <source>
        <dbReference type="ARBA" id="ARBA00000642"/>
    </source>
</evidence>
<dbReference type="PANTHER" id="PTHR11406:SF23">
    <property type="entry name" value="PHOSPHOGLYCERATE KINASE 1, CHLOROPLASTIC-RELATED"/>
    <property type="match status" value="1"/>
</dbReference>